<reference evidence="1 2" key="1">
    <citation type="submission" date="2016-04" db="EMBL/GenBank/DDBJ databases">
        <title>Deep-sea bacteria in the southern Pacific.</title>
        <authorList>
            <person name="Tang K."/>
        </authorList>
    </citation>
    <scope>NUCLEOTIDE SEQUENCE [LARGE SCALE GENOMIC DNA]</scope>
    <source>
        <strain evidence="1 2">JLT2014</strain>
    </source>
</reference>
<dbReference type="EMBL" id="CP015093">
    <property type="protein sequence ID" value="APZ53108.1"/>
    <property type="molecule type" value="Genomic_DNA"/>
</dbReference>
<dbReference type="Proteomes" id="UP000187059">
    <property type="component" value="Chromosome"/>
</dbReference>
<sequence>MQNEAPIYPRGKYHQTPEAIAQRKALADLVWAKADAEKRAKREAQEAFIGPRQRKPRRPLAPRLVAHIESGGCSGDRCRTCNGQGWQMEEYDRGQWTEARCFVCRGTGLGS</sequence>
<keyword evidence="2" id="KW-1185">Reference proteome</keyword>
<dbReference type="KEGG" id="paby:Ga0080574_TMP2774"/>
<evidence type="ECO:0000313" key="1">
    <source>
        <dbReference type="EMBL" id="APZ53108.1"/>
    </source>
</evidence>
<proteinExistence type="predicted"/>
<evidence type="ECO:0000313" key="2">
    <source>
        <dbReference type="Proteomes" id="UP000187059"/>
    </source>
</evidence>
<protein>
    <submittedName>
        <fullName evidence="1">Uncharacterized protein</fullName>
    </submittedName>
</protein>
<organism evidence="1 2">
    <name type="scientific">Salipiger abyssi</name>
    <dbReference type="NCBI Taxonomy" id="1250539"/>
    <lineage>
        <taxon>Bacteria</taxon>
        <taxon>Pseudomonadati</taxon>
        <taxon>Pseudomonadota</taxon>
        <taxon>Alphaproteobacteria</taxon>
        <taxon>Rhodobacterales</taxon>
        <taxon>Roseobacteraceae</taxon>
        <taxon>Salipiger</taxon>
    </lineage>
</organism>
<name>A0A1P8UUR6_9RHOB</name>
<dbReference type="RefSeq" id="WP_076700352.1">
    <property type="nucleotide sequence ID" value="NZ_CP015093.1"/>
</dbReference>
<gene>
    <name evidence="1" type="ORF">Ga0080574_TMP2774</name>
</gene>
<dbReference type="AlphaFoldDB" id="A0A1P8UUR6"/>
<dbReference type="STRING" id="1250539.Ga0080574_TMP2774"/>
<accession>A0A1P8UUR6</accession>